<gene>
    <name evidence="4" type="ORF">BBAD15_g9913</name>
</gene>
<reference evidence="4 5" key="1">
    <citation type="submission" date="2012-10" db="EMBL/GenBank/DDBJ databases">
        <title>Genome sequencing and analysis of entomopathogenic fungi Beauveria bassiana D1-5.</title>
        <authorList>
            <person name="Li Q."/>
            <person name="Wang L."/>
            <person name="Zhang Z."/>
            <person name="Wang Q."/>
            <person name="Ren J."/>
            <person name="Wang M."/>
            <person name="Xu W."/>
            <person name="Wang J."/>
            <person name="Lu Y."/>
            <person name="Du Q."/>
            <person name="Sun Z."/>
        </authorList>
    </citation>
    <scope>NUCLEOTIDE SEQUENCE [LARGE SCALE GENOMIC DNA]</scope>
    <source>
        <strain evidence="4 5">D1-5</strain>
    </source>
</reference>
<dbReference type="Proteomes" id="UP000030106">
    <property type="component" value="Unassembled WGS sequence"/>
</dbReference>
<dbReference type="CDD" id="cd04486">
    <property type="entry name" value="YhcR_OBF_like"/>
    <property type="match status" value="1"/>
</dbReference>
<dbReference type="InterPro" id="IPR005135">
    <property type="entry name" value="Endo/exonuclease/phosphatase"/>
</dbReference>
<dbReference type="EMBL" id="ANFO01001006">
    <property type="protein sequence ID" value="KGQ04841.1"/>
    <property type="molecule type" value="Genomic_DNA"/>
</dbReference>
<dbReference type="PANTHER" id="PTHR42834">
    <property type="entry name" value="ENDONUCLEASE/EXONUCLEASE/PHOSPHATASE FAMILY PROTEIN (AFU_ORTHOLOGUE AFUA_3G09210)"/>
    <property type="match status" value="1"/>
</dbReference>
<dbReference type="GO" id="GO:0003824">
    <property type="term" value="F:catalytic activity"/>
    <property type="evidence" value="ECO:0007669"/>
    <property type="project" value="InterPro"/>
</dbReference>
<evidence type="ECO:0000256" key="1">
    <source>
        <dbReference type="SAM" id="MobiDB-lite"/>
    </source>
</evidence>
<feature type="signal peptide" evidence="2">
    <location>
        <begin position="1"/>
        <end position="22"/>
    </location>
</feature>
<accession>A0A0A2VAC9</accession>
<protein>
    <recommendedName>
        <fullName evidence="3">Endonuclease/exonuclease/phosphatase domain-containing protein</fullName>
    </recommendedName>
</protein>
<dbReference type="PANTHER" id="PTHR42834:SF1">
    <property type="entry name" value="ENDONUCLEASE_EXONUCLEASE_PHOSPHATASE FAMILY PROTEIN (AFU_ORTHOLOGUE AFUA_3G09210)"/>
    <property type="match status" value="1"/>
</dbReference>
<evidence type="ECO:0000256" key="2">
    <source>
        <dbReference type="SAM" id="SignalP"/>
    </source>
</evidence>
<dbReference type="STRING" id="1245745.A0A0A2VAC9"/>
<evidence type="ECO:0000313" key="5">
    <source>
        <dbReference type="Proteomes" id="UP000030106"/>
    </source>
</evidence>
<keyword evidence="2" id="KW-0732">Signal</keyword>
<evidence type="ECO:0000259" key="3">
    <source>
        <dbReference type="Pfam" id="PF03372"/>
    </source>
</evidence>
<sequence>MKPAILGRFFGAVLAAASVAAATTIAEINGNRFVSPLSGQNVSNVTGLVTAANNNGIWLRSLQPDGDARTSEGLYVFGNSILGSVKVGDVISLNGRVEMYRSNNNYIQLTELSRPTNVVVRSSGNPVKPLVIAVDTLSPPTQNYSGLDVGGIFGVPNAVNLVSESNPTLDPASYGLDFWQSLLGELVTVRGAYQTSRPNRFGDVWVRGDWTATGVNAHGGITMLEGDANPETIIIGAPLDGSQNPNNTKLGDYLGDVTGVVYNAFGFYRLLPLTAVRPIVEANAEFPPVAFNSTGDCSGITVASYNAENLAPTSAHLPRVVDQIVHKLRLPDLIFLQEIQDNSGPTNDGVVSASLTLGTLADALLQESGVAYNFTDVDPVNNQDGGEPGGNIRQAYLYRVDVLDLFQPNRGGSTDANAVLDGPALKYNPGRIDPSNPAYANSRKPLAAQWKAKKGGKVFFTVNVHMGSKGGSSTLHGDQRPPVNKGVEKRTSQNEAAAAFIAEILAKDPKARVISAGDFNEFAQVQPMRVFADKSGLVNVDDLVGTPPAERYTYLFDMNCQSLDHMYASRALGRRAKFEHLHVNTWQDTDGQVSDHDPSVAQFDVCGCA</sequence>
<dbReference type="HOGENOM" id="CLU_003608_0_0_1"/>
<dbReference type="Gene3D" id="3.60.10.10">
    <property type="entry name" value="Endonuclease/exonuclease/phosphatase"/>
    <property type="match status" value="1"/>
</dbReference>
<organism evidence="4 5">
    <name type="scientific">Beauveria bassiana D1-5</name>
    <dbReference type="NCBI Taxonomy" id="1245745"/>
    <lineage>
        <taxon>Eukaryota</taxon>
        <taxon>Fungi</taxon>
        <taxon>Dikarya</taxon>
        <taxon>Ascomycota</taxon>
        <taxon>Pezizomycotina</taxon>
        <taxon>Sordariomycetes</taxon>
        <taxon>Hypocreomycetidae</taxon>
        <taxon>Hypocreales</taxon>
        <taxon>Cordycipitaceae</taxon>
        <taxon>Beauveria</taxon>
    </lineage>
</organism>
<dbReference type="SUPFAM" id="SSF56219">
    <property type="entry name" value="DNase I-like"/>
    <property type="match status" value="1"/>
</dbReference>
<dbReference type="Pfam" id="PF03372">
    <property type="entry name" value="Exo_endo_phos"/>
    <property type="match status" value="1"/>
</dbReference>
<feature type="region of interest" description="Disordered" evidence="1">
    <location>
        <begin position="470"/>
        <end position="491"/>
    </location>
</feature>
<feature type="chain" id="PRO_5001995344" description="Endonuclease/exonuclease/phosphatase domain-containing protein" evidence="2">
    <location>
        <begin position="23"/>
        <end position="609"/>
    </location>
</feature>
<dbReference type="eggNOG" id="ENOG502QV0U">
    <property type="taxonomic scope" value="Eukaryota"/>
</dbReference>
<feature type="domain" description="Endonuclease/exonuclease/phosphatase" evidence="3">
    <location>
        <begin position="303"/>
        <end position="596"/>
    </location>
</feature>
<name>A0A0A2VAC9_BEABA</name>
<comment type="caution">
    <text evidence="4">The sequence shown here is derived from an EMBL/GenBank/DDBJ whole genome shotgun (WGS) entry which is preliminary data.</text>
</comment>
<dbReference type="InterPro" id="IPR036691">
    <property type="entry name" value="Endo/exonu/phosph_ase_sf"/>
</dbReference>
<evidence type="ECO:0000313" key="4">
    <source>
        <dbReference type="EMBL" id="KGQ04841.1"/>
    </source>
</evidence>
<dbReference type="OrthoDB" id="47488at2759"/>
<proteinExistence type="predicted"/>
<dbReference type="AlphaFoldDB" id="A0A0A2VAC9"/>